<dbReference type="Proteomes" id="UP000069549">
    <property type="component" value="Chromosome 11"/>
</dbReference>
<dbReference type="OMA" id="ININYCL"/>
<reference evidence="2 7" key="1">
    <citation type="submission" date="2016-02" db="EMBL/GenBank/DDBJ databases">
        <authorList>
            <consortium name="Pathogen Informatics"/>
        </authorList>
    </citation>
    <scope>NUCLEOTIDE SEQUENCE [LARGE SCALE GENOMIC DNA]</scope>
    <source>
        <strain evidence="2 7">K173</strain>
        <strain evidence="3 11">NK65 ny</strain>
        <strain evidence="4 10">NK65e</strain>
        <strain evidence="6 8">SP11 Antwerpcl1</strain>
        <strain evidence="5 9">SP11 RLL</strain>
    </source>
</reference>
<evidence type="ECO:0000313" key="3">
    <source>
        <dbReference type="EMBL" id="SCM23645.1"/>
    </source>
</evidence>
<dbReference type="EMBL" id="LT160031">
    <property type="protein sequence ID" value="CXI61478.1"/>
    <property type="molecule type" value="Genomic_DNA"/>
</dbReference>
<feature type="transmembrane region" description="Helical" evidence="1">
    <location>
        <begin position="6"/>
        <end position="23"/>
    </location>
</feature>
<evidence type="ECO:0000313" key="6">
    <source>
        <dbReference type="EMBL" id="SCO63090.1"/>
    </source>
</evidence>
<dbReference type="EMBL" id="LT608275">
    <property type="protein sequence ID" value="SCO60996.1"/>
    <property type="molecule type" value="Genomic_DNA"/>
</dbReference>
<evidence type="ECO:0000313" key="4">
    <source>
        <dbReference type="EMBL" id="SCN26703.1"/>
    </source>
</evidence>
<sequence>MKKIYLFFLILLININININYCLSKKNIKRKAQLRNYLGNKNTIDIKDKYYNDNTEYVQDLLKKDKNQINEYNNPTKSINHNIKNKKRNNKSTYSFMSLNFFPFIAHTSGYPNGSSIPPNETGAHFYNFEKSPTIQYMLIDEERKNSFLYIIFLVTSFTVVVLVAFFIFKFFFKL</sequence>
<proteinExistence type="predicted"/>
<keyword evidence="1" id="KW-0812">Transmembrane</keyword>
<dbReference type="Proteomes" id="UP000219860">
    <property type="component" value="Chromosome 11"/>
</dbReference>
<organism evidence="2 7">
    <name type="scientific">Plasmodium berghei</name>
    <dbReference type="NCBI Taxonomy" id="5821"/>
    <lineage>
        <taxon>Eukaryota</taxon>
        <taxon>Sar</taxon>
        <taxon>Alveolata</taxon>
        <taxon>Apicomplexa</taxon>
        <taxon>Aconoidasida</taxon>
        <taxon>Haemosporida</taxon>
        <taxon>Plasmodiidae</taxon>
        <taxon>Plasmodium</taxon>
        <taxon>Plasmodium (Vinckeia)</taxon>
    </lineage>
</organism>
<evidence type="ECO:0000313" key="5">
    <source>
        <dbReference type="EMBL" id="SCO60996.1"/>
    </source>
</evidence>
<protein>
    <submittedName>
        <fullName evidence="2">Apical rhoptry neck protein, putative</fullName>
    </submittedName>
</protein>
<evidence type="ECO:0000313" key="9">
    <source>
        <dbReference type="Proteomes" id="UP000219974"/>
    </source>
</evidence>
<dbReference type="EMBL" id="LT614637">
    <property type="protein sequence ID" value="SCN26703.1"/>
    <property type="molecule type" value="Genomic_DNA"/>
</dbReference>
<name>A0A0Y9XN81_PLABE</name>
<evidence type="ECO:0000313" key="10">
    <source>
        <dbReference type="Proteomes" id="UP000220214"/>
    </source>
</evidence>
<accession>A0A0Y9XN81</accession>
<dbReference type="VEuPathDB" id="PlasmoDB:PBANKA_1111200"/>
<keyword evidence="1" id="KW-0472">Membrane</keyword>
<gene>
    <name evidence="2" type="primary">ARNP</name>
    <name evidence="2" type="ORF">PBK173_000276700</name>
    <name evidence="4" type="ORF">PBNK65E_000268800</name>
    <name evidence="3" type="ORF">PBNK65NY_000268000</name>
    <name evidence="6" type="ORF">PBSP11A_000268000</name>
    <name evidence="5" type="ORF">PBSP11RLL_000268300</name>
</gene>
<feature type="transmembrane region" description="Helical" evidence="1">
    <location>
        <begin position="148"/>
        <end position="173"/>
    </location>
</feature>
<dbReference type="Proteomes" id="UP000219974">
    <property type="component" value="Chromosome 11"/>
</dbReference>
<evidence type="ECO:0000256" key="1">
    <source>
        <dbReference type="SAM" id="Phobius"/>
    </source>
</evidence>
<evidence type="ECO:0000313" key="2">
    <source>
        <dbReference type="EMBL" id="CXI61478.1"/>
    </source>
</evidence>
<keyword evidence="1" id="KW-1133">Transmembrane helix</keyword>
<evidence type="ECO:0000313" key="7">
    <source>
        <dbReference type="Proteomes" id="UP000069549"/>
    </source>
</evidence>
<dbReference type="Proteomes" id="UP000516480">
    <property type="component" value="Chromosome 11"/>
</dbReference>
<evidence type="ECO:0000313" key="8">
    <source>
        <dbReference type="Proteomes" id="UP000219860"/>
    </source>
</evidence>
<dbReference type="AlphaFoldDB" id="A0A0Y9XN81"/>
<dbReference type="EMBL" id="LT608259">
    <property type="protein sequence ID" value="SCO63090.1"/>
    <property type="molecule type" value="Genomic_DNA"/>
</dbReference>
<dbReference type="OrthoDB" id="372826at2759"/>
<dbReference type="EMBL" id="LT608147">
    <property type="protein sequence ID" value="SCM23645.1"/>
    <property type="molecule type" value="Genomic_DNA"/>
</dbReference>
<evidence type="ECO:0000313" key="11">
    <source>
        <dbReference type="Proteomes" id="UP000516480"/>
    </source>
</evidence>
<dbReference type="Proteomes" id="UP000220214">
    <property type="component" value="Chromosome 11"/>
</dbReference>